<dbReference type="HOGENOM" id="CLU_2885351_0_0_1"/>
<evidence type="ECO:0000313" key="2">
    <source>
        <dbReference type="Proteomes" id="UP000008866"/>
    </source>
</evidence>
<dbReference type="GeneID" id="9524850"/>
<proteinExistence type="predicted"/>
<dbReference type="EMBL" id="ABSU01000034">
    <property type="protein sequence ID" value="EFE30097.1"/>
    <property type="molecule type" value="Genomic_DNA"/>
</dbReference>
<keyword evidence="2" id="KW-1185">Reference proteome</keyword>
<sequence>MRSRGYQLTTLKYLKDNTESIKERLLYSSEAIFAYATEKNDAVSQKPYDPGALMAEYFHTEIS</sequence>
<dbReference type="KEGG" id="abe:ARB_03439"/>
<comment type="caution">
    <text evidence="1">The sequence shown here is derived from an EMBL/GenBank/DDBJ whole genome shotgun (WGS) entry which is preliminary data.</text>
</comment>
<dbReference type="RefSeq" id="XP_003010737.1">
    <property type="nucleotide sequence ID" value="XM_003010691.1"/>
</dbReference>
<dbReference type="Proteomes" id="UP000008866">
    <property type="component" value="Unassembled WGS sequence"/>
</dbReference>
<reference evidence="2" key="1">
    <citation type="journal article" date="2011" name="Genome Biol.">
        <title>Comparative and functional genomics provide insights into the pathogenicity of dermatophytic fungi.</title>
        <authorList>
            <person name="Burmester A."/>
            <person name="Shelest E."/>
            <person name="Gloeckner G."/>
            <person name="Heddergott C."/>
            <person name="Schindler S."/>
            <person name="Staib P."/>
            <person name="Heidel A."/>
            <person name="Felder M."/>
            <person name="Petzold A."/>
            <person name="Szafranski K."/>
            <person name="Feuermann M."/>
            <person name="Pedruzzi I."/>
            <person name="Priebe S."/>
            <person name="Groth M."/>
            <person name="Winkler R."/>
            <person name="Li W."/>
            <person name="Kniemeyer O."/>
            <person name="Schroeckh V."/>
            <person name="Hertweck C."/>
            <person name="Hube B."/>
            <person name="White T.C."/>
            <person name="Platzer M."/>
            <person name="Guthke R."/>
            <person name="Heitman J."/>
            <person name="Woestemeyer J."/>
            <person name="Zipfel P.F."/>
            <person name="Monod M."/>
            <person name="Brakhage A.A."/>
        </authorList>
    </citation>
    <scope>NUCLEOTIDE SEQUENCE [LARGE SCALE GENOMIC DNA]</scope>
    <source>
        <strain evidence="2">ATCC MYA-4681 / CBS 112371</strain>
    </source>
</reference>
<evidence type="ECO:0000313" key="1">
    <source>
        <dbReference type="EMBL" id="EFE30097.1"/>
    </source>
</evidence>
<name>D4B4P9_ARTBC</name>
<gene>
    <name evidence="1" type="ORF">ARB_03439</name>
</gene>
<organism evidence="1 2">
    <name type="scientific">Arthroderma benhamiae (strain ATCC MYA-4681 / CBS 112371)</name>
    <name type="common">Trichophyton mentagrophytes</name>
    <dbReference type="NCBI Taxonomy" id="663331"/>
    <lineage>
        <taxon>Eukaryota</taxon>
        <taxon>Fungi</taxon>
        <taxon>Dikarya</taxon>
        <taxon>Ascomycota</taxon>
        <taxon>Pezizomycotina</taxon>
        <taxon>Eurotiomycetes</taxon>
        <taxon>Eurotiomycetidae</taxon>
        <taxon>Onygenales</taxon>
        <taxon>Arthrodermataceae</taxon>
        <taxon>Trichophyton</taxon>
    </lineage>
</organism>
<dbReference type="AlphaFoldDB" id="D4B4P9"/>
<accession>D4B4P9</accession>
<protein>
    <submittedName>
        <fullName evidence="1">Uncharacterized protein</fullName>
    </submittedName>
</protein>